<protein>
    <submittedName>
        <fullName evidence="5">Thiopurine S-methyltransferase-like</fullName>
    </submittedName>
</protein>
<dbReference type="InterPro" id="IPR029063">
    <property type="entry name" value="SAM-dependent_MTases_sf"/>
</dbReference>
<dbReference type="PANTHER" id="PTHR10259">
    <property type="entry name" value="THIOPURINE S-METHYLTRANSFERASE"/>
    <property type="match status" value="1"/>
</dbReference>
<keyword evidence="3" id="KW-0949">S-adenosyl-L-methionine</keyword>
<proteinExistence type="predicted"/>
<dbReference type="RefSeq" id="XP_006818718.1">
    <property type="nucleotide sequence ID" value="XM_006818655.1"/>
</dbReference>
<dbReference type="InterPro" id="IPR008854">
    <property type="entry name" value="TPMT"/>
</dbReference>
<accession>A0ABM0MFC7</accession>
<dbReference type="PANTHER" id="PTHR10259:SF11">
    <property type="entry name" value="THIOPURINE S-METHYLTRANSFERASE"/>
    <property type="match status" value="1"/>
</dbReference>
<dbReference type="Gene3D" id="3.40.50.150">
    <property type="entry name" value="Vaccinia Virus protein VP39"/>
    <property type="match status" value="1"/>
</dbReference>
<dbReference type="SUPFAM" id="SSF53335">
    <property type="entry name" value="S-adenosyl-L-methionine-dependent methyltransferases"/>
    <property type="match status" value="1"/>
</dbReference>
<evidence type="ECO:0000256" key="1">
    <source>
        <dbReference type="ARBA" id="ARBA00022603"/>
    </source>
</evidence>
<evidence type="ECO:0000256" key="2">
    <source>
        <dbReference type="ARBA" id="ARBA00022679"/>
    </source>
</evidence>
<sequence length="112" mass="12581">MGMSKDGRIQIYNCNIFDISSDIIGEVDAIWDRGGITAIEPLDMGRYLDVITSNMNAYTRYCLVVVDYDPSVKSGARLSIEKIGETSALREILVKKGHKYFNDVLFLLTLKP</sequence>
<keyword evidence="1" id="KW-0489">Methyltransferase</keyword>
<evidence type="ECO:0000313" key="4">
    <source>
        <dbReference type="Proteomes" id="UP000694865"/>
    </source>
</evidence>
<gene>
    <name evidence="5" type="primary">LOC102809094</name>
</gene>
<name>A0ABM0MFC7_SACKO</name>
<keyword evidence="4" id="KW-1185">Reference proteome</keyword>
<organism evidence="4 5">
    <name type="scientific">Saccoglossus kowalevskii</name>
    <name type="common">Acorn worm</name>
    <dbReference type="NCBI Taxonomy" id="10224"/>
    <lineage>
        <taxon>Eukaryota</taxon>
        <taxon>Metazoa</taxon>
        <taxon>Hemichordata</taxon>
        <taxon>Enteropneusta</taxon>
        <taxon>Harrimaniidae</taxon>
        <taxon>Saccoglossus</taxon>
    </lineage>
</organism>
<keyword evidence="2" id="KW-0808">Transferase</keyword>
<evidence type="ECO:0000313" key="5">
    <source>
        <dbReference type="RefSeq" id="XP_006818718.1"/>
    </source>
</evidence>
<dbReference type="GeneID" id="102809094"/>
<dbReference type="Pfam" id="PF05724">
    <property type="entry name" value="TPMT"/>
    <property type="match status" value="1"/>
</dbReference>
<reference evidence="5" key="1">
    <citation type="submission" date="2025-08" db="UniProtKB">
        <authorList>
            <consortium name="RefSeq"/>
        </authorList>
    </citation>
    <scope>IDENTIFICATION</scope>
    <source>
        <tissue evidence="5">Testes</tissue>
    </source>
</reference>
<dbReference type="Proteomes" id="UP000694865">
    <property type="component" value="Unplaced"/>
</dbReference>
<evidence type="ECO:0000256" key="3">
    <source>
        <dbReference type="ARBA" id="ARBA00022691"/>
    </source>
</evidence>